<sequence length="235" mass="27600">LFVACIAFGFIAIFSWFSYFTVLFQDIRFTPHYLRTVIRHNQMTINQVNDYLDAQMLNYKTSLSHGHFSLKEQSSIEATFELLYKEFSLPENSDEQIISHIDEVKQIVIEGNTEIKAVSAYTNWKFIEEQKEIDRKQRLEEEQAKRKISAYNRSKGRMLNSFESALSDEQLNTLTKCCNAIPIFTRDIELYELKEILACTHKKPLQIDVNKHIALLFDQLKEHKLICETWMSVAE</sequence>
<protein>
    <submittedName>
        <fullName evidence="2">Uncharacterized protein</fullName>
    </submittedName>
</protein>
<proteinExistence type="predicted"/>
<dbReference type="EMBL" id="SNRY01009497">
    <property type="protein sequence ID" value="KAA6306981.1"/>
    <property type="molecule type" value="Genomic_DNA"/>
</dbReference>
<keyword evidence="1" id="KW-0812">Transmembrane</keyword>
<keyword evidence="1" id="KW-0472">Membrane</keyword>
<reference evidence="2" key="1">
    <citation type="submission" date="2019-03" db="EMBL/GenBank/DDBJ databases">
        <title>Single cell metagenomics reveals metabolic interactions within the superorganism composed of flagellate Streblomastix strix and complex community of Bacteroidetes bacteria on its surface.</title>
        <authorList>
            <person name="Treitli S.C."/>
            <person name="Kolisko M."/>
            <person name="Husnik F."/>
            <person name="Keeling P."/>
            <person name="Hampl V."/>
        </authorList>
    </citation>
    <scope>NUCLEOTIDE SEQUENCE</scope>
    <source>
        <strain evidence="2">STM</strain>
    </source>
</reference>
<feature type="transmembrane region" description="Helical" evidence="1">
    <location>
        <begin position="6"/>
        <end position="24"/>
    </location>
</feature>
<name>A0A5J4PE60_9ZZZZ</name>
<comment type="caution">
    <text evidence="2">The sequence shown here is derived from an EMBL/GenBank/DDBJ whole genome shotgun (WGS) entry which is preliminary data.</text>
</comment>
<gene>
    <name evidence="2" type="ORF">EZS27_041354</name>
</gene>
<keyword evidence="1" id="KW-1133">Transmembrane helix</keyword>
<organism evidence="2">
    <name type="scientific">termite gut metagenome</name>
    <dbReference type="NCBI Taxonomy" id="433724"/>
    <lineage>
        <taxon>unclassified sequences</taxon>
        <taxon>metagenomes</taxon>
        <taxon>organismal metagenomes</taxon>
    </lineage>
</organism>
<evidence type="ECO:0000313" key="2">
    <source>
        <dbReference type="EMBL" id="KAA6306981.1"/>
    </source>
</evidence>
<feature type="non-terminal residue" evidence="2">
    <location>
        <position position="235"/>
    </location>
</feature>
<accession>A0A5J4PE60</accession>
<feature type="non-terminal residue" evidence="2">
    <location>
        <position position="1"/>
    </location>
</feature>
<dbReference type="AlphaFoldDB" id="A0A5J4PE60"/>
<evidence type="ECO:0000256" key="1">
    <source>
        <dbReference type="SAM" id="Phobius"/>
    </source>
</evidence>